<dbReference type="Proteomes" id="UP000182015">
    <property type="component" value="Unassembled WGS sequence"/>
</dbReference>
<evidence type="ECO:0000313" key="7">
    <source>
        <dbReference type="EMBL" id="OJF72299.1"/>
    </source>
</evidence>
<protein>
    <submittedName>
        <fullName evidence="7">Zn-dependent alcohol dehydrogenase</fullName>
    </submittedName>
</protein>
<dbReference type="EMBL" id="LZDD01000001">
    <property type="protein sequence ID" value="OJF72299.1"/>
    <property type="molecule type" value="Genomic_DNA"/>
</dbReference>
<evidence type="ECO:0000313" key="8">
    <source>
        <dbReference type="Proteomes" id="UP000182015"/>
    </source>
</evidence>
<dbReference type="GO" id="GO:0008270">
    <property type="term" value="F:zinc ion binding"/>
    <property type="evidence" value="ECO:0007669"/>
    <property type="project" value="InterPro"/>
</dbReference>
<sequence>MKVATFMEPGKMVITERDKPVIEAESDAIIKIVRACVCDSDLWWYRGIADRPSGSYAGHEAIGIIEEVGSDVTNVVVGDFVVVPFTHGCGHCVACKAGFDGNCTNHVPGKNIGYQAEYLRYTNADWALVKIPGQPSDYSEEKLNSLLTLSDVMATGYHAAKTAEVKEGDTVVVMGDGAVGLCGVIAAKLLGAKRIIAMSRHKDRQELALEFGATDIIAERGEEAVEKLMALTNGDGADAILECVGTEQSVETAVQLGRPGAIVGRVGVPQKAEMNTNNLFWKNIGLRGGIASVTTFDKEVLLEAVLNDKINPGKVFTKSFALDDIQAAYEAMDKREAIKSLVIVSQ</sequence>
<gene>
    <name evidence="7" type="ORF">A9Q68_01775</name>
</gene>
<accession>A0A1L8MNH8</accession>
<dbReference type="InterPro" id="IPR013149">
    <property type="entry name" value="ADH-like_C"/>
</dbReference>
<dbReference type="InterPro" id="IPR013154">
    <property type="entry name" value="ADH-like_N"/>
</dbReference>
<feature type="domain" description="Enoyl reductase (ER)" evidence="6">
    <location>
        <begin position="10"/>
        <end position="342"/>
    </location>
</feature>
<evidence type="ECO:0000256" key="1">
    <source>
        <dbReference type="ARBA" id="ARBA00001947"/>
    </source>
</evidence>
<dbReference type="PROSITE" id="PS00059">
    <property type="entry name" value="ADH_ZINC"/>
    <property type="match status" value="1"/>
</dbReference>
<comment type="caution">
    <text evidence="7">The sequence shown here is derived from an EMBL/GenBank/DDBJ whole genome shotgun (WGS) entry which is preliminary data.</text>
</comment>
<dbReference type="InterPro" id="IPR036291">
    <property type="entry name" value="NAD(P)-bd_dom_sf"/>
</dbReference>
<dbReference type="Pfam" id="PF00107">
    <property type="entry name" value="ADH_zinc_N"/>
    <property type="match status" value="1"/>
</dbReference>
<dbReference type="SUPFAM" id="SSF51735">
    <property type="entry name" value="NAD(P)-binding Rossmann-fold domains"/>
    <property type="match status" value="1"/>
</dbReference>
<dbReference type="STRING" id="1856638.A9Q68_01775"/>
<dbReference type="GO" id="GO:0016491">
    <property type="term" value="F:oxidoreductase activity"/>
    <property type="evidence" value="ECO:0007669"/>
    <property type="project" value="UniProtKB-KW"/>
</dbReference>
<keyword evidence="4" id="KW-0560">Oxidoreductase</keyword>
<dbReference type="AlphaFoldDB" id="A0A1L8MNH8"/>
<dbReference type="PANTHER" id="PTHR42813:SF2">
    <property type="entry name" value="DEHYDROGENASE, ZINC-CONTAINING, PUTATIVE (AFU_ORTHOLOGUE AFUA_2G02810)-RELATED"/>
    <property type="match status" value="1"/>
</dbReference>
<dbReference type="InterPro" id="IPR002328">
    <property type="entry name" value="ADH_Zn_CS"/>
</dbReference>
<dbReference type="Gene3D" id="3.40.50.720">
    <property type="entry name" value="NAD(P)-binding Rossmann-like Domain"/>
    <property type="match status" value="1"/>
</dbReference>
<dbReference type="SMART" id="SM00829">
    <property type="entry name" value="PKS_ER"/>
    <property type="match status" value="1"/>
</dbReference>
<evidence type="ECO:0000256" key="4">
    <source>
        <dbReference type="ARBA" id="ARBA00023002"/>
    </source>
</evidence>
<keyword evidence="3 5" id="KW-0862">Zinc</keyword>
<dbReference type="CDD" id="cd08287">
    <property type="entry name" value="FDH_like_ADH3"/>
    <property type="match status" value="1"/>
</dbReference>
<evidence type="ECO:0000256" key="2">
    <source>
        <dbReference type="ARBA" id="ARBA00022723"/>
    </source>
</evidence>
<reference evidence="8" key="1">
    <citation type="submission" date="2016-06" db="EMBL/GenBank/DDBJ databases">
        <authorList>
            <person name="de Vries S.P.W."/>
            <person name="Hadjirin N.F."/>
            <person name="Lay E.M."/>
            <person name="Zadoks R.N."/>
            <person name="Peacock S.J."/>
            <person name="Parkhill J."/>
            <person name="Grant A.J."/>
            <person name="Mcdougall S."/>
            <person name="Holmes M.A."/>
        </authorList>
    </citation>
    <scope>NUCLEOTIDE SEQUENCE [LARGE SCALE GENOMIC DNA]</scope>
    <source>
        <strain evidence="8">NZ1587</strain>
    </source>
</reference>
<dbReference type="InterPro" id="IPR020843">
    <property type="entry name" value="ER"/>
</dbReference>
<organism evidence="7 8">
    <name type="scientific">Streptococcus bovimastitidis</name>
    <dbReference type="NCBI Taxonomy" id="1856638"/>
    <lineage>
        <taxon>Bacteria</taxon>
        <taxon>Bacillati</taxon>
        <taxon>Bacillota</taxon>
        <taxon>Bacilli</taxon>
        <taxon>Lactobacillales</taxon>
        <taxon>Streptococcaceae</taxon>
        <taxon>Streptococcus</taxon>
    </lineage>
</organism>
<dbReference type="PANTHER" id="PTHR42813">
    <property type="entry name" value="ZINC-TYPE ALCOHOL DEHYDROGENASE-LIKE"/>
    <property type="match status" value="1"/>
</dbReference>
<comment type="cofactor">
    <cofactor evidence="1 5">
        <name>Zn(2+)</name>
        <dbReference type="ChEBI" id="CHEBI:29105"/>
    </cofactor>
</comment>
<dbReference type="Gene3D" id="3.90.180.10">
    <property type="entry name" value="Medium-chain alcohol dehydrogenases, catalytic domain"/>
    <property type="match status" value="1"/>
</dbReference>
<proteinExistence type="inferred from homology"/>
<evidence type="ECO:0000259" key="6">
    <source>
        <dbReference type="SMART" id="SM00829"/>
    </source>
</evidence>
<name>A0A1L8MNH8_9STRE</name>
<evidence type="ECO:0000256" key="5">
    <source>
        <dbReference type="RuleBase" id="RU361277"/>
    </source>
</evidence>
<dbReference type="SUPFAM" id="SSF50129">
    <property type="entry name" value="GroES-like"/>
    <property type="match status" value="1"/>
</dbReference>
<dbReference type="OrthoDB" id="9769198at2"/>
<dbReference type="InterPro" id="IPR011032">
    <property type="entry name" value="GroES-like_sf"/>
</dbReference>
<dbReference type="Pfam" id="PF08240">
    <property type="entry name" value="ADH_N"/>
    <property type="match status" value="1"/>
</dbReference>
<evidence type="ECO:0000256" key="3">
    <source>
        <dbReference type="ARBA" id="ARBA00022833"/>
    </source>
</evidence>
<dbReference type="RefSeq" id="WP_071792954.1">
    <property type="nucleotide sequence ID" value="NZ_LZDD01000001.1"/>
</dbReference>
<keyword evidence="8" id="KW-1185">Reference proteome</keyword>
<comment type="similarity">
    <text evidence="5">Belongs to the zinc-containing alcohol dehydrogenase family.</text>
</comment>
<keyword evidence="2 5" id="KW-0479">Metal-binding</keyword>